<dbReference type="AlphaFoldDB" id="A0A1E7X770"/>
<dbReference type="PANTHER" id="PTHR43436">
    <property type="entry name" value="ARAC-FAMILY TRANSCRIPTIONAL REGULATOR"/>
    <property type="match status" value="1"/>
</dbReference>
<dbReference type="SUPFAM" id="SSF46689">
    <property type="entry name" value="Homeodomain-like"/>
    <property type="match status" value="2"/>
</dbReference>
<name>A0A1E7X770_9BURK</name>
<organism evidence="4 5">
    <name type="scientific">Duganella phyllosphaerae</name>
    <dbReference type="NCBI Taxonomy" id="762836"/>
    <lineage>
        <taxon>Bacteria</taxon>
        <taxon>Pseudomonadati</taxon>
        <taxon>Pseudomonadota</taxon>
        <taxon>Betaproteobacteria</taxon>
        <taxon>Burkholderiales</taxon>
        <taxon>Oxalobacteraceae</taxon>
        <taxon>Telluria group</taxon>
        <taxon>Duganella</taxon>
    </lineage>
</organism>
<dbReference type="PATRIC" id="fig|762836.4.peg.405"/>
<dbReference type="InterPro" id="IPR009057">
    <property type="entry name" value="Homeodomain-like_sf"/>
</dbReference>
<sequence>MDRLIELHRQLARHDGYTDTDVAAVRLTRATQSVAKTPVMSEPCIAIALQGRKRAFFGTDVLQFDADQYLVVAIPMPFSSATEATPEEPFLGLTIQVDRTTLADLMFAIDQTDTDVPAAPKGMMTTRMDDRLRDTVLRLLETLNSPLEARVLGPAIVREICFRVLMGEQGAAMRAALTSQGQFGRIAKALRRIHADYAASIDVGMLAAEANMSVPAFHVHFKSVTHCSPIQYVKSARLHQARLLMARNDMTAQAACAQVGYESPSQFSREFKRFFGRSPGEEADVLRRYLAPPAMEPAQLL</sequence>
<dbReference type="Gene3D" id="1.10.10.60">
    <property type="entry name" value="Homeodomain-like"/>
    <property type="match status" value="1"/>
</dbReference>
<keyword evidence="5" id="KW-1185">Reference proteome</keyword>
<dbReference type="PROSITE" id="PS01124">
    <property type="entry name" value="HTH_ARAC_FAMILY_2"/>
    <property type="match status" value="1"/>
</dbReference>
<evidence type="ECO:0000313" key="5">
    <source>
        <dbReference type="Proteomes" id="UP000175989"/>
    </source>
</evidence>
<proteinExistence type="predicted"/>
<dbReference type="Proteomes" id="UP000175989">
    <property type="component" value="Unassembled WGS sequence"/>
</dbReference>
<gene>
    <name evidence="4" type="primary">rhaS_2</name>
    <name evidence="4" type="ORF">DUPY_03810</name>
</gene>
<feature type="domain" description="HTH araC/xylS-type" evidence="3">
    <location>
        <begin position="187"/>
        <end position="285"/>
    </location>
</feature>
<comment type="caution">
    <text evidence="4">The sequence shown here is derived from an EMBL/GenBank/DDBJ whole genome shotgun (WGS) entry which is preliminary data.</text>
</comment>
<evidence type="ECO:0000256" key="1">
    <source>
        <dbReference type="ARBA" id="ARBA00023015"/>
    </source>
</evidence>
<dbReference type="InterPro" id="IPR009594">
    <property type="entry name" value="Tscrpt_reg_HTH_AraC_N"/>
</dbReference>
<evidence type="ECO:0000259" key="3">
    <source>
        <dbReference type="PROSITE" id="PS01124"/>
    </source>
</evidence>
<dbReference type="GO" id="GO:0003700">
    <property type="term" value="F:DNA-binding transcription factor activity"/>
    <property type="evidence" value="ECO:0007669"/>
    <property type="project" value="InterPro"/>
</dbReference>
<dbReference type="Pfam" id="PF12833">
    <property type="entry name" value="HTH_18"/>
    <property type="match status" value="1"/>
</dbReference>
<dbReference type="InterPro" id="IPR018060">
    <property type="entry name" value="HTH_AraC"/>
</dbReference>
<dbReference type="SMART" id="SM00342">
    <property type="entry name" value="HTH_ARAC"/>
    <property type="match status" value="1"/>
</dbReference>
<keyword evidence="2" id="KW-0804">Transcription</keyword>
<dbReference type="PANTHER" id="PTHR43436:SF2">
    <property type="entry name" value="ARAC_XYLS FAMILY TRANSCRIPTIONAL REGULATOR"/>
    <property type="match status" value="1"/>
</dbReference>
<evidence type="ECO:0000256" key="2">
    <source>
        <dbReference type="ARBA" id="ARBA00023163"/>
    </source>
</evidence>
<evidence type="ECO:0000313" key="4">
    <source>
        <dbReference type="EMBL" id="OFA08910.1"/>
    </source>
</evidence>
<reference evidence="5" key="1">
    <citation type="journal article" date="2016" name="Front. Microbiol.">
        <title>Molecular Keys to the Janthinobacterium and Duganella spp. Interaction with the Plant Pathogen Fusarium graminearum.</title>
        <authorList>
            <person name="Haack F.S."/>
            <person name="Poehlein A."/>
            <person name="Kroger C."/>
            <person name="Voigt C.A."/>
            <person name="Piepenbring M."/>
            <person name="Bode H.B."/>
            <person name="Daniel R."/>
            <person name="Schafer W."/>
            <person name="Streit W.R."/>
        </authorList>
    </citation>
    <scope>NUCLEOTIDE SEQUENCE [LARGE SCALE GENOMIC DNA]</scope>
    <source>
        <strain evidence="5">T54</strain>
    </source>
</reference>
<dbReference type="GO" id="GO:0043565">
    <property type="term" value="F:sequence-specific DNA binding"/>
    <property type="evidence" value="ECO:0007669"/>
    <property type="project" value="InterPro"/>
</dbReference>
<accession>A0A1E7X770</accession>
<keyword evidence="1" id="KW-0805">Transcription regulation</keyword>
<dbReference type="Pfam" id="PF06719">
    <property type="entry name" value="AraC_N"/>
    <property type="match status" value="1"/>
</dbReference>
<dbReference type="EMBL" id="LROM01000028">
    <property type="protein sequence ID" value="OFA08910.1"/>
    <property type="molecule type" value="Genomic_DNA"/>
</dbReference>
<protein>
    <submittedName>
        <fullName evidence="4">HTH-type transcriptional activator RhaS</fullName>
    </submittedName>
</protein>